<keyword evidence="7" id="KW-0472">Membrane</keyword>
<dbReference type="Proteomes" id="UP000050430">
    <property type="component" value="Unassembled WGS sequence"/>
</dbReference>
<feature type="active site" evidence="6">
    <location>
        <position position="53"/>
    </location>
</feature>
<feature type="transmembrane region" description="Helical" evidence="7">
    <location>
        <begin position="20"/>
        <end position="40"/>
    </location>
</feature>
<evidence type="ECO:0000256" key="5">
    <source>
        <dbReference type="ARBA" id="ARBA00022801"/>
    </source>
</evidence>
<evidence type="ECO:0000256" key="1">
    <source>
        <dbReference type="ARBA" id="ARBA00000677"/>
    </source>
</evidence>
<dbReference type="PANTHER" id="PTHR43390">
    <property type="entry name" value="SIGNAL PEPTIDASE I"/>
    <property type="match status" value="1"/>
</dbReference>
<dbReference type="Gene3D" id="2.10.109.10">
    <property type="entry name" value="Umud Fragment, subunit A"/>
    <property type="match status" value="1"/>
</dbReference>
<comment type="catalytic activity">
    <reaction evidence="1 7">
        <text>Cleavage of hydrophobic, N-terminal signal or leader sequences from secreted and periplasmic proteins.</text>
        <dbReference type="EC" id="3.4.21.89"/>
    </reaction>
</comment>
<comment type="similarity">
    <text evidence="3 7">Belongs to the peptidase S26 family.</text>
</comment>
<dbReference type="InterPro" id="IPR019758">
    <property type="entry name" value="Pept_S26A_signal_pept_1_CS"/>
</dbReference>
<evidence type="ECO:0000313" key="10">
    <source>
        <dbReference type="Proteomes" id="UP000050430"/>
    </source>
</evidence>
<evidence type="ECO:0000256" key="6">
    <source>
        <dbReference type="PIRSR" id="PIRSR600223-1"/>
    </source>
</evidence>
<evidence type="ECO:0000256" key="7">
    <source>
        <dbReference type="RuleBase" id="RU362042"/>
    </source>
</evidence>
<dbReference type="GO" id="GO:0009003">
    <property type="term" value="F:signal peptidase activity"/>
    <property type="evidence" value="ECO:0007669"/>
    <property type="project" value="UniProtKB-EC"/>
</dbReference>
<comment type="subcellular location">
    <subcellularLocation>
        <location evidence="2">Cell membrane</location>
        <topology evidence="2">Single-pass type II membrane protein</topology>
    </subcellularLocation>
    <subcellularLocation>
        <location evidence="7">Membrane</location>
        <topology evidence="7">Single-pass type II membrane protein</topology>
    </subcellularLocation>
</comment>
<dbReference type="PATRIC" id="fig|229920.5.peg.1788"/>
<dbReference type="PROSITE" id="PS00761">
    <property type="entry name" value="SPASE_I_3"/>
    <property type="match status" value="1"/>
</dbReference>
<keyword evidence="10" id="KW-1185">Reference proteome</keyword>
<dbReference type="Pfam" id="PF10502">
    <property type="entry name" value="Peptidase_S26"/>
    <property type="match status" value="1"/>
</dbReference>
<dbReference type="InterPro" id="IPR036286">
    <property type="entry name" value="LexA/Signal_pep-like_sf"/>
</dbReference>
<dbReference type="EC" id="3.4.21.89" evidence="4 7"/>
<name>A0A0P6XKE1_9CHLR</name>
<gene>
    <name evidence="9" type="ORF">ADM99_09395</name>
</gene>
<dbReference type="InterPro" id="IPR019757">
    <property type="entry name" value="Pept_S26A_signal_pept_1_Lys-AS"/>
</dbReference>
<dbReference type="NCBIfam" id="TIGR02227">
    <property type="entry name" value="sigpep_I_bact"/>
    <property type="match status" value="1"/>
</dbReference>
<organism evidence="9 10">
    <name type="scientific">Leptolinea tardivitalis</name>
    <dbReference type="NCBI Taxonomy" id="229920"/>
    <lineage>
        <taxon>Bacteria</taxon>
        <taxon>Bacillati</taxon>
        <taxon>Chloroflexota</taxon>
        <taxon>Anaerolineae</taxon>
        <taxon>Anaerolineales</taxon>
        <taxon>Anaerolineaceae</taxon>
        <taxon>Leptolinea</taxon>
    </lineage>
</organism>
<dbReference type="EMBL" id="LGCK01000010">
    <property type="protein sequence ID" value="KPL71947.1"/>
    <property type="molecule type" value="Genomic_DNA"/>
</dbReference>
<comment type="caution">
    <text evidence="9">The sequence shown here is derived from an EMBL/GenBank/DDBJ whole genome shotgun (WGS) entry which is preliminary data.</text>
</comment>
<protein>
    <recommendedName>
        <fullName evidence="4 7">Signal peptidase I</fullName>
        <ecNumber evidence="4 7">3.4.21.89</ecNumber>
    </recommendedName>
</protein>
<dbReference type="PRINTS" id="PR00727">
    <property type="entry name" value="LEADERPTASE"/>
</dbReference>
<feature type="active site" evidence="6">
    <location>
        <position position="94"/>
    </location>
</feature>
<evidence type="ECO:0000313" key="9">
    <source>
        <dbReference type="EMBL" id="KPL71947.1"/>
    </source>
</evidence>
<dbReference type="GO" id="GO:0005886">
    <property type="term" value="C:plasma membrane"/>
    <property type="evidence" value="ECO:0007669"/>
    <property type="project" value="UniProtKB-SubCell"/>
</dbReference>
<sequence length="195" mass="21422">MSTADQSVESASGYKKSPFASFLLELVQTLVLAVVLYVLIDTVIARVRVENISMRPTLEPGEFLLVNKMAYKLNAMSRGDIIVFHYSPTEDYIKRLIGLPGDVVKVTNGKVSVNDFMLDEPYIAAPPAYNGVWEVPEGAVFVLGDNRNQSSDSHAWGFVTMDKIVGKALAIYWPLKNAHVLSHPNIVKAAVNEGP</sequence>
<dbReference type="SUPFAM" id="SSF51306">
    <property type="entry name" value="LexA/Signal peptidase"/>
    <property type="match status" value="1"/>
</dbReference>
<keyword evidence="7" id="KW-0812">Transmembrane</keyword>
<evidence type="ECO:0000256" key="2">
    <source>
        <dbReference type="ARBA" id="ARBA00004401"/>
    </source>
</evidence>
<accession>A0A0P6XKE1</accession>
<keyword evidence="7" id="KW-0645">Protease</keyword>
<reference evidence="9 10" key="1">
    <citation type="submission" date="2015-07" db="EMBL/GenBank/DDBJ databases">
        <title>Genome sequence of Leptolinea tardivitalis DSM 16556.</title>
        <authorList>
            <person name="Hemp J."/>
            <person name="Ward L.M."/>
            <person name="Pace L.A."/>
            <person name="Fischer W.W."/>
        </authorList>
    </citation>
    <scope>NUCLEOTIDE SEQUENCE [LARGE SCALE GENOMIC DNA]</scope>
    <source>
        <strain evidence="9 10">YMTK-2</strain>
    </source>
</reference>
<dbReference type="GO" id="GO:0006465">
    <property type="term" value="P:signal peptide processing"/>
    <property type="evidence" value="ECO:0007669"/>
    <property type="project" value="InterPro"/>
</dbReference>
<dbReference type="CDD" id="cd06530">
    <property type="entry name" value="S26_SPase_I"/>
    <property type="match status" value="1"/>
</dbReference>
<dbReference type="InterPro" id="IPR000223">
    <property type="entry name" value="Pept_S26A_signal_pept_1"/>
</dbReference>
<dbReference type="PANTHER" id="PTHR43390:SF1">
    <property type="entry name" value="CHLOROPLAST PROCESSING PEPTIDASE"/>
    <property type="match status" value="1"/>
</dbReference>
<dbReference type="AlphaFoldDB" id="A0A0P6XKE1"/>
<proteinExistence type="inferred from homology"/>
<dbReference type="PROSITE" id="PS00760">
    <property type="entry name" value="SPASE_I_2"/>
    <property type="match status" value="1"/>
</dbReference>
<dbReference type="STRING" id="229920.ADM99_09395"/>
<keyword evidence="5 7" id="KW-0378">Hydrolase</keyword>
<dbReference type="InterPro" id="IPR019533">
    <property type="entry name" value="Peptidase_S26"/>
</dbReference>
<feature type="domain" description="Peptidase S26" evidence="8">
    <location>
        <begin position="24"/>
        <end position="173"/>
    </location>
</feature>
<evidence type="ECO:0000259" key="8">
    <source>
        <dbReference type="Pfam" id="PF10502"/>
    </source>
</evidence>
<keyword evidence="7" id="KW-1133">Transmembrane helix</keyword>
<dbReference type="GO" id="GO:0004252">
    <property type="term" value="F:serine-type endopeptidase activity"/>
    <property type="evidence" value="ECO:0007669"/>
    <property type="project" value="InterPro"/>
</dbReference>
<evidence type="ECO:0000256" key="4">
    <source>
        <dbReference type="ARBA" id="ARBA00013208"/>
    </source>
</evidence>
<evidence type="ECO:0000256" key="3">
    <source>
        <dbReference type="ARBA" id="ARBA00009370"/>
    </source>
</evidence>